<proteinExistence type="predicted"/>
<sequence>MAKVPKPLKRPFLRPHNLILLLTTAICATLYLSTHTLHSVQFQWPTTPVLPNSVNCVQALGFQNNEGIGQALRRNQMAVFVAEMVQAKLSLPNRTTAHGYALSSFFDHCDMPAEQEPFCTLDQSSLLLNRCERADCDCLQRQLAPYVQRMAHRCKTIGVVTDNYKSLEYAGCLRNTLTRYFGGPTRWKRPYDAVHFRLGDLAHRKADSRTTRLWMHFVITFLCKHSDRDIIVVTQGNPTIPRCGSRVVLASNTTIQEAFGIFQHATWTSMEHSGLAIAMMQISRPQRVILSRWTLDFWDWLVVPSWTIVDGDGALFHFDSKELAMKAAFAGGDLSIRSYRNPSLRKYFKIEDEIPSRRWQDEALPPVS</sequence>
<name>A0A2V3IMH0_9FLOR</name>
<evidence type="ECO:0000313" key="1">
    <source>
        <dbReference type="EMBL" id="PXF43249.1"/>
    </source>
</evidence>
<dbReference type="Proteomes" id="UP000247409">
    <property type="component" value="Unassembled WGS sequence"/>
</dbReference>
<comment type="caution">
    <text evidence="1">The sequence shown here is derived from an EMBL/GenBank/DDBJ whole genome shotgun (WGS) entry which is preliminary data.</text>
</comment>
<reference evidence="1 2" key="1">
    <citation type="journal article" date="2018" name="Mol. Biol. Evol.">
        <title>Analysis of the draft genome of the red seaweed Gracilariopsis chorda provides insights into genome size evolution in Rhodophyta.</title>
        <authorList>
            <person name="Lee J."/>
            <person name="Yang E.C."/>
            <person name="Graf L."/>
            <person name="Yang J.H."/>
            <person name="Qiu H."/>
            <person name="Zel Zion U."/>
            <person name="Chan C.X."/>
            <person name="Stephens T.G."/>
            <person name="Weber A.P.M."/>
            <person name="Boo G.H."/>
            <person name="Boo S.M."/>
            <person name="Kim K.M."/>
            <person name="Shin Y."/>
            <person name="Jung M."/>
            <person name="Lee S.J."/>
            <person name="Yim H.S."/>
            <person name="Lee J.H."/>
            <person name="Bhattacharya D."/>
            <person name="Yoon H.S."/>
        </authorList>
    </citation>
    <scope>NUCLEOTIDE SEQUENCE [LARGE SCALE GENOMIC DNA]</scope>
    <source>
        <strain evidence="1 2">SKKU-2015</strain>
        <tissue evidence="1">Whole body</tissue>
    </source>
</reference>
<accession>A0A2V3IMH0</accession>
<protein>
    <submittedName>
        <fullName evidence="1">Uncharacterized protein</fullName>
    </submittedName>
</protein>
<evidence type="ECO:0000313" key="2">
    <source>
        <dbReference type="Proteomes" id="UP000247409"/>
    </source>
</evidence>
<dbReference type="EMBL" id="NBIV01000132">
    <property type="protein sequence ID" value="PXF43249.1"/>
    <property type="molecule type" value="Genomic_DNA"/>
</dbReference>
<dbReference type="AlphaFoldDB" id="A0A2V3IMH0"/>
<keyword evidence="2" id="KW-1185">Reference proteome</keyword>
<organism evidence="1 2">
    <name type="scientific">Gracilariopsis chorda</name>
    <dbReference type="NCBI Taxonomy" id="448386"/>
    <lineage>
        <taxon>Eukaryota</taxon>
        <taxon>Rhodophyta</taxon>
        <taxon>Florideophyceae</taxon>
        <taxon>Rhodymeniophycidae</taxon>
        <taxon>Gracilariales</taxon>
        <taxon>Gracilariaceae</taxon>
        <taxon>Gracilariopsis</taxon>
    </lineage>
</organism>
<gene>
    <name evidence="1" type="ORF">BWQ96_07022</name>
</gene>
<dbReference type="OrthoDB" id="10428740at2759"/>